<evidence type="ECO:0000256" key="3">
    <source>
        <dbReference type="ARBA" id="ARBA00022448"/>
    </source>
</evidence>
<sequence length="175" mass="19245">MKALTVITDQLNKDPRVTAAKDWYGQLPGRDRNIVNGVAIFAALAIVFSIVFAPMLKRQDTLAVELDKQLALYNLMANNGAQFNNGTTGVNAAAEQPLLAVVTQQARKSNITLTRYEQDGSGLRIWLENVSFDDTITWLEALNSRFGIVVNQINIDKDTQPGRVDIRATLVRAGS</sequence>
<dbReference type="RefSeq" id="WP_015486905.1">
    <property type="nucleotide sequence ID" value="NC_020888.1"/>
</dbReference>
<dbReference type="Proteomes" id="UP000011866">
    <property type="component" value="Chromosome"/>
</dbReference>
<comment type="subcellular location">
    <subcellularLocation>
        <location evidence="1">Cell inner membrane</location>
        <topology evidence="1">Single-pass membrane protein</topology>
    </subcellularLocation>
</comment>
<dbReference type="SUPFAM" id="SSF103054">
    <property type="entry name" value="General secretion pathway protein M, EpsM"/>
    <property type="match status" value="1"/>
</dbReference>
<keyword evidence="8 11" id="KW-1133">Transmembrane helix</keyword>
<dbReference type="GO" id="GO:0015628">
    <property type="term" value="P:protein secretion by the type II secretion system"/>
    <property type="evidence" value="ECO:0007669"/>
    <property type="project" value="InterPro"/>
</dbReference>
<gene>
    <name evidence="12" type="ORF">TOL_1755</name>
</gene>
<dbReference type="EMBL" id="HF680312">
    <property type="protein sequence ID" value="CCU72179.1"/>
    <property type="molecule type" value="Genomic_DNA"/>
</dbReference>
<dbReference type="GeneID" id="79178472"/>
<comment type="function">
    <text evidence="10">Inner membrane component of the type II secretion system required for the energy-dependent secretion of extracellular factors such as proteases and toxins from the periplasm.</text>
</comment>
<evidence type="ECO:0000256" key="11">
    <source>
        <dbReference type="SAM" id="Phobius"/>
    </source>
</evidence>
<evidence type="ECO:0000256" key="8">
    <source>
        <dbReference type="ARBA" id="ARBA00022989"/>
    </source>
</evidence>
<evidence type="ECO:0000313" key="12">
    <source>
        <dbReference type="EMBL" id="CCU72179.1"/>
    </source>
</evidence>
<dbReference type="Pfam" id="PF04612">
    <property type="entry name" value="T2SSM"/>
    <property type="match status" value="1"/>
</dbReference>
<reference evidence="12 13" key="1">
    <citation type="journal article" date="2013" name="Genome Announc.">
        <title>Genome Sequence of Thalassolituus oleivorans MIL-1 (DSM 14913T).</title>
        <authorList>
            <person name="Golyshin P.N."/>
            <person name="Werner J."/>
            <person name="Chernikova T.N."/>
            <person name="Tran H."/>
            <person name="Ferrer M."/>
            <person name="Yakimov M.M."/>
            <person name="Teeling H."/>
            <person name="Golyshina O.V."/>
        </authorList>
    </citation>
    <scope>NUCLEOTIDE SEQUENCE [LARGE SCALE GENOMIC DNA]</scope>
    <source>
        <strain evidence="12 13">MIL-1</strain>
    </source>
</reference>
<comment type="similarity">
    <text evidence="2 10">Belongs to the GSP M family.</text>
</comment>
<evidence type="ECO:0000256" key="6">
    <source>
        <dbReference type="ARBA" id="ARBA00022692"/>
    </source>
</evidence>
<dbReference type="InterPro" id="IPR023229">
    <property type="entry name" value="T2SS_M_periplasmic_sf"/>
</dbReference>
<dbReference type="KEGG" id="tol:TOL_1755"/>
<dbReference type="PIRSF" id="PIRSF006291">
    <property type="entry name" value="GspM"/>
    <property type="match status" value="1"/>
</dbReference>
<keyword evidence="7 10" id="KW-0653">Protein transport</keyword>
<keyword evidence="13" id="KW-1185">Reference proteome</keyword>
<keyword evidence="9 10" id="KW-0472">Membrane</keyword>
<keyword evidence="4 10" id="KW-1003">Cell membrane</keyword>
<protein>
    <recommendedName>
        <fullName evidence="10">Type II secretion system protein M</fullName>
        <shortName evidence="10">T2SS protein M</shortName>
    </recommendedName>
    <alternativeName>
        <fullName evidence="10">General secretion pathway protein M</fullName>
    </alternativeName>
</protein>
<name>M5E3T3_9GAMM</name>
<dbReference type="AlphaFoldDB" id="M5E3T3"/>
<feature type="transmembrane region" description="Helical" evidence="11">
    <location>
        <begin position="34"/>
        <end position="56"/>
    </location>
</feature>
<evidence type="ECO:0000256" key="5">
    <source>
        <dbReference type="ARBA" id="ARBA00022519"/>
    </source>
</evidence>
<dbReference type="eggNOG" id="COG3149">
    <property type="taxonomic scope" value="Bacteria"/>
</dbReference>
<evidence type="ECO:0000256" key="9">
    <source>
        <dbReference type="ARBA" id="ARBA00023136"/>
    </source>
</evidence>
<evidence type="ECO:0000256" key="1">
    <source>
        <dbReference type="ARBA" id="ARBA00004377"/>
    </source>
</evidence>
<evidence type="ECO:0000256" key="10">
    <source>
        <dbReference type="PIRNR" id="PIRNR006291"/>
    </source>
</evidence>
<organism evidence="12 13">
    <name type="scientific">Thalassolituus oleivorans MIL-1</name>
    <dbReference type="NCBI Taxonomy" id="1298593"/>
    <lineage>
        <taxon>Bacteria</taxon>
        <taxon>Pseudomonadati</taxon>
        <taxon>Pseudomonadota</taxon>
        <taxon>Gammaproteobacteria</taxon>
        <taxon>Oceanospirillales</taxon>
        <taxon>Oceanospirillaceae</taxon>
        <taxon>Thalassolituus</taxon>
    </lineage>
</organism>
<dbReference type="HOGENOM" id="CLU_118900_2_1_6"/>
<evidence type="ECO:0000313" key="13">
    <source>
        <dbReference type="Proteomes" id="UP000011866"/>
    </source>
</evidence>
<accession>M5E3T3</accession>
<evidence type="ECO:0000256" key="2">
    <source>
        <dbReference type="ARBA" id="ARBA00010637"/>
    </source>
</evidence>
<proteinExistence type="inferred from homology"/>
<evidence type="ECO:0000256" key="7">
    <source>
        <dbReference type="ARBA" id="ARBA00022927"/>
    </source>
</evidence>
<evidence type="ECO:0000256" key="4">
    <source>
        <dbReference type="ARBA" id="ARBA00022475"/>
    </source>
</evidence>
<dbReference type="STRING" id="187493.CN03_09525"/>
<keyword evidence="6 11" id="KW-0812">Transmembrane</keyword>
<dbReference type="GO" id="GO:0015627">
    <property type="term" value="C:type II protein secretion system complex"/>
    <property type="evidence" value="ECO:0007669"/>
    <property type="project" value="InterPro"/>
</dbReference>
<keyword evidence="5 10" id="KW-0997">Cell inner membrane</keyword>
<dbReference type="Gene3D" id="3.30.1360.100">
    <property type="entry name" value="General secretion pathway protein M, EpsM"/>
    <property type="match status" value="1"/>
</dbReference>
<dbReference type="GO" id="GO:0005886">
    <property type="term" value="C:plasma membrane"/>
    <property type="evidence" value="ECO:0007669"/>
    <property type="project" value="UniProtKB-SubCell"/>
</dbReference>
<dbReference type="InterPro" id="IPR007690">
    <property type="entry name" value="T2SS_GspM"/>
</dbReference>
<keyword evidence="3 10" id="KW-0813">Transport</keyword>